<gene>
    <name evidence="1" type="ORF">EVAR_100201_1</name>
</gene>
<evidence type="ECO:0000313" key="1">
    <source>
        <dbReference type="EMBL" id="GBP07684.1"/>
    </source>
</evidence>
<dbReference type="AlphaFoldDB" id="A0A4C1T0M7"/>
<keyword evidence="2" id="KW-1185">Reference proteome</keyword>
<dbReference type="Proteomes" id="UP000299102">
    <property type="component" value="Unassembled WGS sequence"/>
</dbReference>
<dbReference type="EMBL" id="BGZK01004224">
    <property type="protein sequence ID" value="GBP07684.1"/>
    <property type="molecule type" value="Genomic_DNA"/>
</dbReference>
<reference evidence="1 2" key="1">
    <citation type="journal article" date="2019" name="Commun. Biol.">
        <title>The bagworm genome reveals a unique fibroin gene that provides high tensile strength.</title>
        <authorList>
            <person name="Kono N."/>
            <person name="Nakamura H."/>
            <person name="Ohtoshi R."/>
            <person name="Tomita M."/>
            <person name="Numata K."/>
            <person name="Arakawa K."/>
        </authorList>
    </citation>
    <scope>NUCLEOTIDE SEQUENCE [LARGE SCALE GENOMIC DNA]</scope>
</reference>
<proteinExistence type="predicted"/>
<evidence type="ECO:0000313" key="2">
    <source>
        <dbReference type="Proteomes" id="UP000299102"/>
    </source>
</evidence>
<name>A0A4C1T0M7_EUMVA</name>
<protein>
    <submittedName>
        <fullName evidence="1">Uncharacterized protein</fullName>
    </submittedName>
</protein>
<accession>A0A4C1T0M7</accession>
<organism evidence="1 2">
    <name type="scientific">Eumeta variegata</name>
    <name type="common">Bagworm moth</name>
    <name type="synonym">Eumeta japonica</name>
    <dbReference type="NCBI Taxonomy" id="151549"/>
    <lineage>
        <taxon>Eukaryota</taxon>
        <taxon>Metazoa</taxon>
        <taxon>Ecdysozoa</taxon>
        <taxon>Arthropoda</taxon>
        <taxon>Hexapoda</taxon>
        <taxon>Insecta</taxon>
        <taxon>Pterygota</taxon>
        <taxon>Neoptera</taxon>
        <taxon>Endopterygota</taxon>
        <taxon>Lepidoptera</taxon>
        <taxon>Glossata</taxon>
        <taxon>Ditrysia</taxon>
        <taxon>Tineoidea</taxon>
        <taxon>Psychidae</taxon>
        <taxon>Oiketicinae</taxon>
        <taxon>Eumeta</taxon>
    </lineage>
</organism>
<sequence>MVLLKEDYILQQVLIERVEISHMPFKTGQHSAKSKVFRLFYALTSHVANRQLLREMDGEFSRLAQCRSLMSKTSCTIDVRLSSLLISPQSKKMVIYRPKLRFGSRIVVYKAPLTRAYAQDNRTVDNTGRGVRDRPQRTNSCRAAAESREGCACE</sequence>
<comment type="caution">
    <text evidence="1">The sequence shown here is derived from an EMBL/GenBank/DDBJ whole genome shotgun (WGS) entry which is preliminary data.</text>
</comment>